<organism evidence="1 2">
    <name type="scientific">Siminovitchia thermophila</name>
    <dbReference type="NCBI Taxonomy" id="1245522"/>
    <lineage>
        <taxon>Bacteria</taxon>
        <taxon>Bacillati</taxon>
        <taxon>Bacillota</taxon>
        <taxon>Bacilli</taxon>
        <taxon>Bacillales</taxon>
        <taxon>Bacillaceae</taxon>
        <taxon>Siminovitchia</taxon>
    </lineage>
</organism>
<name>A0ABS2RAS3_9BACI</name>
<reference evidence="1 2" key="1">
    <citation type="submission" date="2021-01" db="EMBL/GenBank/DDBJ databases">
        <title>Genomic Encyclopedia of Type Strains, Phase IV (KMG-IV): sequencing the most valuable type-strain genomes for metagenomic binning, comparative biology and taxonomic classification.</title>
        <authorList>
            <person name="Goeker M."/>
        </authorList>
    </citation>
    <scope>NUCLEOTIDE SEQUENCE [LARGE SCALE GENOMIC DNA]</scope>
    <source>
        <strain evidence="1 2">DSM 105453</strain>
    </source>
</reference>
<feature type="non-terminal residue" evidence="1">
    <location>
        <position position="37"/>
    </location>
</feature>
<dbReference type="EMBL" id="JAFBFH010000032">
    <property type="protein sequence ID" value="MBM7716737.1"/>
    <property type="molecule type" value="Genomic_DNA"/>
</dbReference>
<evidence type="ECO:0000313" key="2">
    <source>
        <dbReference type="Proteomes" id="UP000823485"/>
    </source>
</evidence>
<proteinExistence type="predicted"/>
<protein>
    <submittedName>
        <fullName evidence="1">Transposase-like protein</fullName>
    </submittedName>
</protein>
<dbReference type="Proteomes" id="UP000823485">
    <property type="component" value="Unassembled WGS sequence"/>
</dbReference>
<dbReference type="SUPFAM" id="SSF48295">
    <property type="entry name" value="TrpR-like"/>
    <property type="match status" value="1"/>
</dbReference>
<gene>
    <name evidence="1" type="ORF">JOC94_003761</name>
</gene>
<evidence type="ECO:0000313" key="1">
    <source>
        <dbReference type="EMBL" id="MBM7716737.1"/>
    </source>
</evidence>
<sequence>MAKYNEEFKIKLVTEYLYGNLGYKSLAKKYNMGSETP</sequence>
<keyword evidence="2" id="KW-1185">Reference proteome</keyword>
<accession>A0ABS2RAS3</accession>
<comment type="caution">
    <text evidence="1">The sequence shown here is derived from an EMBL/GenBank/DDBJ whole genome shotgun (WGS) entry which is preliminary data.</text>
</comment>
<dbReference type="InterPro" id="IPR010921">
    <property type="entry name" value="Trp_repressor/repl_initiator"/>
</dbReference>